<dbReference type="EMBL" id="JABANE010000021">
    <property type="protein sequence ID" value="NME68232.1"/>
    <property type="molecule type" value="Genomic_DNA"/>
</dbReference>
<dbReference type="AlphaFoldDB" id="A0A7X9P3Z6"/>
<sequence length="120" mass="14365">MNQFNSTLLDTIPFELDFKWSLKVKQGMAHAATFAFRVLSDDVYESRERTESIIRELLSNYRFREDFQIEDVNHDELVVYKTVVGQRPEDLNRKMELFKKWVKQAQQDARLSMRKFTPTL</sequence>
<keyword evidence="2" id="KW-1185">Reference proteome</keyword>
<gene>
    <name evidence="1" type="ORF">HHU12_09700</name>
</gene>
<evidence type="ECO:0000313" key="1">
    <source>
        <dbReference type="EMBL" id="NME68232.1"/>
    </source>
</evidence>
<organism evidence="1 2">
    <name type="scientific">Flammeovirga aprica JL-4</name>
    <dbReference type="NCBI Taxonomy" id="694437"/>
    <lineage>
        <taxon>Bacteria</taxon>
        <taxon>Pseudomonadati</taxon>
        <taxon>Bacteroidota</taxon>
        <taxon>Cytophagia</taxon>
        <taxon>Cytophagales</taxon>
        <taxon>Flammeovirgaceae</taxon>
        <taxon>Flammeovirga</taxon>
    </lineage>
</organism>
<proteinExistence type="predicted"/>
<accession>A0A7X9P3Z6</accession>
<comment type="caution">
    <text evidence="1">The sequence shown here is derived from an EMBL/GenBank/DDBJ whole genome shotgun (WGS) entry which is preliminary data.</text>
</comment>
<evidence type="ECO:0000313" key="2">
    <source>
        <dbReference type="Proteomes" id="UP000576082"/>
    </source>
</evidence>
<protein>
    <submittedName>
        <fullName evidence="1">Uncharacterized protein</fullName>
    </submittedName>
</protein>
<name>A0A7X9P3Z6_9BACT</name>
<dbReference type="RefSeq" id="WP_169656543.1">
    <property type="nucleotide sequence ID" value="NZ_JABANE010000021.1"/>
</dbReference>
<dbReference type="Proteomes" id="UP000576082">
    <property type="component" value="Unassembled WGS sequence"/>
</dbReference>
<reference evidence="1 2" key="1">
    <citation type="submission" date="2020-04" db="EMBL/GenBank/DDBJ databases">
        <title>Flammeovirga sp. SR4, a novel species isolated from seawater.</title>
        <authorList>
            <person name="Wang X."/>
        </authorList>
    </citation>
    <scope>NUCLEOTIDE SEQUENCE [LARGE SCALE GENOMIC DNA]</scope>
    <source>
        <strain evidence="1 2">ATCC 23126</strain>
    </source>
</reference>